<sequence>MVIFGPDKVEGVIIRENTTKELRIPAPRSPSTAATTKSACLVRTSLNGPRTQTRLRNPLLVFM</sequence>
<evidence type="ECO:0000313" key="1">
    <source>
        <dbReference type="EMBL" id="OOF90138.1"/>
    </source>
</evidence>
<dbReference type="AlphaFoldDB" id="A0A1R3R6N1"/>
<reference evidence="2" key="1">
    <citation type="journal article" date="2017" name="Genome Biol.">
        <title>Comparative genomics reveals high biological diversity and specific adaptations in the industrially and medically important fungal genus Aspergillus.</title>
        <authorList>
            <person name="de Vries R.P."/>
            <person name="Riley R."/>
            <person name="Wiebenga A."/>
            <person name="Aguilar-Osorio G."/>
            <person name="Amillis S."/>
            <person name="Uchima C.A."/>
            <person name="Anderluh G."/>
            <person name="Asadollahi M."/>
            <person name="Askin M."/>
            <person name="Barry K."/>
            <person name="Battaglia E."/>
            <person name="Bayram O."/>
            <person name="Benocci T."/>
            <person name="Braus-Stromeyer S.A."/>
            <person name="Caldana C."/>
            <person name="Canovas D."/>
            <person name="Cerqueira G.C."/>
            <person name="Chen F."/>
            <person name="Chen W."/>
            <person name="Choi C."/>
            <person name="Clum A."/>
            <person name="Dos Santos R.A."/>
            <person name="Damasio A.R."/>
            <person name="Diallinas G."/>
            <person name="Emri T."/>
            <person name="Fekete E."/>
            <person name="Flipphi M."/>
            <person name="Freyberg S."/>
            <person name="Gallo A."/>
            <person name="Gournas C."/>
            <person name="Habgood R."/>
            <person name="Hainaut M."/>
            <person name="Harispe M.L."/>
            <person name="Henrissat B."/>
            <person name="Hilden K.S."/>
            <person name="Hope R."/>
            <person name="Hossain A."/>
            <person name="Karabika E."/>
            <person name="Karaffa L."/>
            <person name="Karanyi Z."/>
            <person name="Krasevec N."/>
            <person name="Kuo A."/>
            <person name="Kusch H."/>
            <person name="LaButti K."/>
            <person name="Lagendijk E.L."/>
            <person name="Lapidus A."/>
            <person name="Levasseur A."/>
            <person name="Lindquist E."/>
            <person name="Lipzen A."/>
            <person name="Logrieco A.F."/>
            <person name="MacCabe A."/>
            <person name="Maekelae M.R."/>
            <person name="Malavazi I."/>
            <person name="Melin P."/>
            <person name="Meyer V."/>
            <person name="Mielnichuk N."/>
            <person name="Miskei M."/>
            <person name="Molnar A.P."/>
            <person name="Mule G."/>
            <person name="Ngan C.Y."/>
            <person name="Orejas M."/>
            <person name="Orosz E."/>
            <person name="Ouedraogo J.P."/>
            <person name="Overkamp K.M."/>
            <person name="Park H.-S."/>
            <person name="Perrone G."/>
            <person name="Piumi F."/>
            <person name="Punt P.J."/>
            <person name="Ram A.F."/>
            <person name="Ramon A."/>
            <person name="Rauscher S."/>
            <person name="Record E."/>
            <person name="Riano-Pachon D.M."/>
            <person name="Robert V."/>
            <person name="Roehrig J."/>
            <person name="Ruller R."/>
            <person name="Salamov A."/>
            <person name="Salih N.S."/>
            <person name="Samson R.A."/>
            <person name="Sandor E."/>
            <person name="Sanguinetti M."/>
            <person name="Schuetze T."/>
            <person name="Sepcic K."/>
            <person name="Shelest E."/>
            <person name="Sherlock G."/>
            <person name="Sophianopoulou V."/>
            <person name="Squina F.M."/>
            <person name="Sun H."/>
            <person name="Susca A."/>
            <person name="Todd R.B."/>
            <person name="Tsang A."/>
            <person name="Unkles S.E."/>
            <person name="van de Wiele N."/>
            <person name="van Rossen-Uffink D."/>
            <person name="Oliveira J.V."/>
            <person name="Vesth T.C."/>
            <person name="Visser J."/>
            <person name="Yu J.-H."/>
            <person name="Zhou M."/>
            <person name="Andersen M.R."/>
            <person name="Archer D.B."/>
            <person name="Baker S.E."/>
            <person name="Benoit I."/>
            <person name="Brakhage A.A."/>
            <person name="Braus G.H."/>
            <person name="Fischer R."/>
            <person name="Frisvad J.C."/>
            <person name="Goldman G.H."/>
            <person name="Houbraken J."/>
            <person name="Oakley B."/>
            <person name="Pocsi I."/>
            <person name="Scazzocchio C."/>
            <person name="Seiboth B."/>
            <person name="vanKuyk P.A."/>
            <person name="Wortman J."/>
            <person name="Dyer P.S."/>
            <person name="Grigoriev I.V."/>
        </authorList>
    </citation>
    <scope>NUCLEOTIDE SEQUENCE [LARGE SCALE GENOMIC DNA]</scope>
    <source>
        <strain evidence="2">ITEM 5010</strain>
    </source>
</reference>
<accession>A0A1R3R6N1</accession>
<keyword evidence="2" id="KW-1185">Reference proteome</keyword>
<dbReference type="Proteomes" id="UP000188318">
    <property type="component" value="Unassembled WGS sequence"/>
</dbReference>
<protein>
    <submittedName>
        <fullName evidence="1">Uncharacterized protein</fullName>
    </submittedName>
</protein>
<organism evidence="1 2">
    <name type="scientific">Aspergillus carbonarius (strain ITEM 5010)</name>
    <dbReference type="NCBI Taxonomy" id="602072"/>
    <lineage>
        <taxon>Eukaryota</taxon>
        <taxon>Fungi</taxon>
        <taxon>Dikarya</taxon>
        <taxon>Ascomycota</taxon>
        <taxon>Pezizomycotina</taxon>
        <taxon>Eurotiomycetes</taxon>
        <taxon>Eurotiomycetidae</taxon>
        <taxon>Eurotiales</taxon>
        <taxon>Aspergillaceae</taxon>
        <taxon>Aspergillus</taxon>
        <taxon>Aspergillus subgen. Circumdati</taxon>
    </lineage>
</organism>
<gene>
    <name evidence="1" type="ORF">ASPCADRAFT_212191</name>
</gene>
<dbReference type="VEuPathDB" id="FungiDB:ASPCADRAFT_212191"/>
<name>A0A1R3R6N1_ASPC5</name>
<evidence type="ECO:0000313" key="2">
    <source>
        <dbReference type="Proteomes" id="UP000188318"/>
    </source>
</evidence>
<proteinExistence type="predicted"/>
<dbReference type="EMBL" id="KV907583">
    <property type="protein sequence ID" value="OOF90138.1"/>
    <property type="molecule type" value="Genomic_DNA"/>
</dbReference>